<protein>
    <submittedName>
        <fullName evidence="2">Uncharacterized conserved protein</fullName>
    </submittedName>
</protein>
<dbReference type="InterPro" id="IPR008551">
    <property type="entry name" value="TANGO2"/>
</dbReference>
<feature type="region of interest" description="Disordered" evidence="1">
    <location>
        <begin position="357"/>
        <end position="376"/>
    </location>
</feature>
<dbReference type="STRING" id="1458426.SMCB_0933"/>
<accession>A0A060NKW8</accession>
<dbReference type="Pfam" id="PF05742">
    <property type="entry name" value="TANGO2"/>
    <property type="match status" value="1"/>
</dbReference>
<name>A0A060NKW8_9BURK</name>
<dbReference type="HOGENOM" id="CLU_047037_1_1_4"/>
<gene>
    <name evidence="2" type="ORF">SMCB_0933</name>
</gene>
<reference evidence="2 3" key="1">
    <citation type="journal article" date="2014" name="Nat. Commun.">
        <title>Physiological and genomic features of highly alkaliphilic hydrogen-utilizing Betaproteobacteria from a continental serpentinizing site.</title>
        <authorList>
            <person name="Suzuki S."/>
            <person name="Kuenen J.G."/>
            <person name="Schipper K."/>
            <person name="van der Velde S."/>
            <person name="Ishii S."/>
            <person name="Wu A."/>
            <person name="Sorokin D.Y."/>
            <person name="Tenney A."/>
            <person name="Meng X.Y."/>
            <person name="Morrill P.L."/>
            <person name="Kamagata Y."/>
            <person name="Muyzer G."/>
            <person name="Nealson K.H."/>
        </authorList>
    </citation>
    <scope>NUCLEOTIDE SEQUENCE [LARGE SCALE GENOMIC DNA]</scope>
    <source>
        <strain evidence="2 3">B1</strain>
    </source>
</reference>
<proteinExistence type="predicted"/>
<evidence type="ECO:0000313" key="3">
    <source>
        <dbReference type="Proteomes" id="UP000066014"/>
    </source>
</evidence>
<keyword evidence="3" id="KW-1185">Reference proteome</keyword>
<dbReference type="OrthoDB" id="4380123at2"/>
<dbReference type="RefSeq" id="WP_052468424.1">
    <property type="nucleotide sequence ID" value="NZ_AP014569.1"/>
</dbReference>
<dbReference type="AlphaFoldDB" id="A0A060NKW8"/>
<dbReference type="PANTHER" id="PTHR17985:SF8">
    <property type="entry name" value="TRANSPORT AND GOLGI ORGANIZATION PROTEIN 2 HOMOLOG"/>
    <property type="match status" value="1"/>
</dbReference>
<dbReference type="PANTHER" id="PTHR17985">
    <property type="entry name" value="SER/THR-RICH PROTEIN T10 IN DGCR REGION"/>
    <property type="match status" value="1"/>
</dbReference>
<sequence>MCLIALAIGQRPDCPLLLAANRDEYWQRPTLPLAAWQLDNGQTVYGGRDLLAGGTWLGFSAAGRVALLTNVRDGQPEKAARSRGELVTRWLAGPPPHTEPPSPEALGLPVGAAQTLPFGPQAWHDLQTLLQQTDPSAYGGFNLVLGDCVSGHWFWLSNRPRRMEREGSAAATPTPAPMQIPNHASHAAEKASASPLPLNLPRDFLPPGWCGAALPPGVYGLSNAALDSPWPKLLRLKSAVASVLQEPTLALHSAALASTPATLAQACWQTLLLEALLDRCPAPDDQLPATGVPLELERLLSSPFVCMPQHGYGTRSSLIARWLRPSAASSRLEVQEWTHRPPAPVPAIQTTSLTAAPTLQNPAPQPHANPRAPHPSLLTQSGYSSLCISMWGMPTSS</sequence>
<organism evidence="2 3">
    <name type="scientific">Serpentinimonas maccroryi</name>
    <dbReference type="NCBI Taxonomy" id="1458426"/>
    <lineage>
        <taxon>Bacteria</taxon>
        <taxon>Pseudomonadati</taxon>
        <taxon>Pseudomonadota</taxon>
        <taxon>Betaproteobacteria</taxon>
        <taxon>Burkholderiales</taxon>
        <taxon>Comamonadaceae</taxon>
        <taxon>Serpentinimonas</taxon>
    </lineage>
</organism>
<dbReference type="KEGG" id="cbab:SMCB_0933"/>
<dbReference type="EMBL" id="AP014569">
    <property type="protein sequence ID" value="BAO83161.1"/>
    <property type="molecule type" value="Genomic_DNA"/>
</dbReference>
<evidence type="ECO:0000313" key="2">
    <source>
        <dbReference type="EMBL" id="BAO83161.1"/>
    </source>
</evidence>
<evidence type="ECO:0000256" key="1">
    <source>
        <dbReference type="SAM" id="MobiDB-lite"/>
    </source>
</evidence>
<feature type="region of interest" description="Disordered" evidence="1">
    <location>
        <begin position="165"/>
        <end position="192"/>
    </location>
</feature>
<dbReference type="Proteomes" id="UP000066014">
    <property type="component" value="Chromosome"/>
</dbReference>